<dbReference type="Gene3D" id="3.60.15.10">
    <property type="entry name" value="Ribonuclease Z/Hydroxyacylglutathione hydrolase-like"/>
    <property type="match status" value="1"/>
</dbReference>
<dbReference type="SUPFAM" id="SSF56281">
    <property type="entry name" value="Metallo-hydrolase/oxidoreductase"/>
    <property type="match status" value="1"/>
</dbReference>
<feature type="non-terminal residue" evidence="4">
    <location>
        <position position="412"/>
    </location>
</feature>
<dbReference type="InterPro" id="IPR036866">
    <property type="entry name" value="RibonucZ/Hydroxyglut_hydro"/>
</dbReference>
<evidence type="ECO:0000256" key="1">
    <source>
        <dbReference type="ARBA" id="ARBA00022723"/>
    </source>
</evidence>
<keyword evidence="5" id="KW-1185">Reference proteome</keyword>
<dbReference type="OrthoDB" id="449487at2759"/>
<evidence type="ECO:0000259" key="3">
    <source>
        <dbReference type="SMART" id="SM00849"/>
    </source>
</evidence>
<dbReference type="SMART" id="SM00849">
    <property type="entry name" value="Lactamase_B"/>
    <property type="match status" value="1"/>
</dbReference>
<sequence length="412" mass="44554">MLRLLSSTRVCTRLVNPAARTAAAAAVRPHRLPAMGLAPAHRTEAPARSYSASGHPSQAQAPTVAPLTPFRTHTPAPTASTSTPLVYTFYHDATSTWTYLVVDPATQHCAIIDSVLDYDPASHTVSTQTADALAAFVEQQGLVVDRIFETHAHADHLTAAAYLQLRLSPLDGAADGATRVPIGAHSGIRSTQAHFAQMYDVPPGELESAFDELYEEGDELHIGNLRGVVWHLPGHTMCSAGFVFGDSVFTGDSVLLPPTGTARADFPLGSASLLYASSQRLLSLPPQVRLFSGHSYPLEGASNLCSATVEEQRKLNPHVHEGVEEEAFVRMRRERDEGLKEPKLLHQSLQVRPCQGRSLLCLCRRTLLSAGEARAGSFFSSCRHLTRLASPRLAQVNIRAGRLPRGKNGQPY</sequence>
<reference evidence="4 5" key="1">
    <citation type="submission" date="2019-03" db="EMBL/GenBank/DDBJ databases">
        <title>Rhodosporidium diobovatum UCD-FST 08-225 genome sequencing, assembly, and annotation.</title>
        <authorList>
            <person name="Fakankun I.U."/>
            <person name="Fristensky B."/>
            <person name="Levin D.B."/>
        </authorList>
    </citation>
    <scope>NUCLEOTIDE SEQUENCE [LARGE SCALE GENOMIC DNA]</scope>
    <source>
        <strain evidence="4 5">UCD-FST 08-225</strain>
    </source>
</reference>
<dbReference type="CDD" id="cd07724">
    <property type="entry name" value="POD-like_MBL-fold"/>
    <property type="match status" value="1"/>
</dbReference>
<keyword evidence="1" id="KW-0479">Metal-binding</keyword>
<dbReference type="GO" id="GO:0046872">
    <property type="term" value="F:metal ion binding"/>
    <property type="evidence" value="ECO:0007669"/>
    <property type="project" value="UniProtKB-KW"/>
</dbReference>
<dbReference type="GO" id="GO:0070813">
    <property type="term" value="P:hydrogen sulfide metabolic process"/>
    <property type="evidence" value="ECO:0007669"/>
    <property type="project" value="TreeGrafter"/>
</dbReference>
<protein>
    <submittedName>
        <fullName evidence="4">Putative Metallo-beta-lactamase domain protein</fullName>
    </submittedName>
</protein>
<accession>A0A5C5FV16</accession>
<evidence type="ECO:0000313" key="4">
    <source>
        <dbReference type="EMBL" id="TNY20179.1"/>
    </source>
</evidence>
<dbReference type="InterPro" id="IPR001279">
    <property type="entry name" value="Metallo-B-lactamas"/>
</dbReference>
<evidence type="ECO:0000256" key="2">
    <source>
        <dbReference type="SAM" id="MobiDB-lite"/>
    </source>
</evidence>
<dbReference type="InterPro" id="IPR044528">
    <property type="entry name" value="POD-like_MBL-fold"/>
</dbReference>
<dbReference type="Pfam" id="PF00753">
    <property type="entry name" value="Lactamase_B"/>
    <property type="match status" value="1"/>
</dbReference>
<dbReference type="Proteomes" id="UP000311382">
    <property type="component" value="Unassembled WGS sequence"/>
</dbReference>
<organism evidence="4 5">
    <name type="scientific">Rhodotorula diobovata</name>
    <dbReference type="NCBI Taxonomy" id="5288"/>
    <lineage>
        <taxon>Eukaryota</taxon>
        <taxon>Fungi</taxon>
        <taxon>Dikarya</taxon>
        <taxon>Basidiomycota</taxon>
        <taxon>Pucciniomycotina</taxon>
        <taxon>Microbotryomycetes</taxon>
        <taxon>Sporidiobolales</taxon>
        <taxon>Sporidiobolaceae</taxon>
        <taxon>Rhodotorula</taxon>
    </lineage>
</organism>
<dbReference type="GO" id="GO:0006749">
    <property type="term" value="P:glutathione metabolic process"/>
    <property type="evidence" value="ECO:0007669"/>
    <property type="project" value="InterPro"/>
</dbReference>
<dbReference type="PANTHER" id="PTHR43084">
    <property type="entry name" value="PERSULFIDE DIOXYGENASE ETHE1"/>
    <property type="match status" value="1"/>
</dbReference>
<dbReference type="GO" id="GO:0050313">
    <property type="term" value="F:sulfur dioxygenase activity"/>
    <property type="evidence" value="ECO:0007669"/>
    <property type="project" value="InterPro"/>
</dbReference>
<gene>
    <name evidence="4" type="ORF">DMC30DRAFT_377831</name>
</gene>
<feature type="region of interest" description="Disordered" evidence="2">
    <location>
        <begin position="41"/>
        <end position="63"/>
    </location>
</feature>
<dbReference type="PANTHER" id="PTHR43084:SF1">
    <property type="entry name" value="PERSULFIDE DIOXYGENASE ETHE1, MITOCHONDRIAL"/>
    <property type="match status" value="1"/>
</dbReference>
<dbReference type="AlphaFoldDB" id="A0A5C5FV16"/>
<feature type="compositionally biased region" description="Polar residues" evidence="2">
    <location>
        <begin position="50"/>
        <end position="61"/>
    </location>
</feature>
<proteinExistence type="predicted"/>
<feature type="domain" description="Metallo-beta-lactamase" evidence="3">
    <location>
        <begin position="95"/>
        <end position="294"/>
    </location>
</feature>
<dbReference type="STRING" id="5288.A0A5C5FV16"/>
<comment type="caution">
    <text evidence="4">The sequence shown here is derived from an EMBL/GenBank/DDBJ whole genome shotgun (WGS) entry which is preliminary data.</text>
</comment>
<name>A0A5C5FV16_9BASI</name>
<dbReference type="EMBL" id="SOZI01000074">
    <property type="protein sequence ID" value="TNY20179.1"/>
    <property type="molecule type" value="Genomic_DNA"/>
</dbReference>
<dbReference type="InterPro" id="IPR051682">
    <property type="entry name" value="Mito_Persulfide_Diox"/>
</dbReference>
<evidence type="ECO:0000313" key="5">
    <source>
        <dbReference type="Proteomes" id="UP000311382"/>
    </source>
</evidence>